<dbReference type="Proteomes" id="UP001367508">
    <property type="component" value="Unassembled WGS sequence"/>
</dbReference>
<feature type="chain" id="PRO_5043027684" evidence="2">
    <location>
        <begin position="29"/>
        <end position="90"/>
    </location>
</feature>
<proteinExistence type="predicted"/>
<gene>
    <name evidence="3" type="ORF">VNO77_39196</name>
</gene>
<accession>A0AAN9KE02</accession>
<dbReference type="EMBL" id="JAYMYQ010000009">
    <property type="protein sequence ID" value="KAK7313989.1"/>
    <property type="molecule type" value="Genomic_DNA"/>
</dbReference>
<reference evidence="3 4" key="1">
    <citation type="submission" date="2024-01" db="EMBL/GenBank/DDBJ databases">
        <title>The genomes of 5 underutilized Papilionoideae crops provide insights into root nodulation and disease resistanc.</title>
        <authorList>
            <person name="Jiang F."/>
        </authorList>
    </citation>
    <scope>NUCLEOTIDE SEQUENCE [LARGE SCALE GENOMIC DNA]</scope>
    <source>
        <strain evidence="3">LVBAO_FW01</strain>
        <tissue evidence="3">Leaves</tissue>
    </source>
</reference>
<evidence type="ECO:0000313" key="3">
    <source>
        <dbReference type="EMBL" id="KAK7313989.1"/>
    </source>
</evidence>
<feature type="signal peptide" evidence="2">
    <location>
        <begin position="1"/>
        <end position="28"/>
    </location>
</feature>
<evidence type="ECO:0000256" key="1">
    <source>
        <dbReference type="SAM" id="MobiDB-lite"/>
    </source>
</evidence>
<sequence length="90" mass="9842">MKSFCSSMIVVIFAITLILSLGVNISQARTYPSSSIVSRRSQSSQSLSHSVLHKEGPKSTQEPVVAASLRRIPPSRPNPTQNKLKPRIRG</sequence>
<keyword evidence="2" id="KW-0732">Signal</keyword>
<feature type="region of interest" description="Disordered" evidence="1">
    <location>
        <begin position="31"/>
        <end position="90"/>
    </location>
</feature>
<comment type="caution">
    <text evidence="3">The sequence shown here is derived from an EMBL/GenBank/DDBJ whole genome shotgun (WGS) entry which is preliminary data.</text>
</comment>
<evidence type="ECO:0000256" key="2">
    <source>
        <dbReference type="SAM" id="SignalP"/>
    </source>
</evidence>
<evidence type="ECO:0000313" key="4">
    <source>
        <dbReference type="Proteomes" id="UP001367508"/>
    </source>
</evidence>
<name>A0AAN9KE02_CANGL</name>
<protein>
    <submittedName>
        <fullName evidence="3">Uncharacterized protein</fullName>
    </submittedName>
</protein>
<keyword evidence="4" id="KW-1185">Reference proteome</keyword>
<feature type="compositionally biased region" description="Low complexity" evidence="1">
    <location>
        <begin position="33"/>
        <end position="50"/>
    </location>
</feature>
<dbReference type="AlphaFoldDB" id="A0AAN9KE02"/>
<organism evidence="3 4">
    <name type="scientific">Canavalia gladiata</name>
    <name type="common">Sword bean</name>
    <name type="synonym">Dolichos gladiatus</name>
    <dbReference type="NCBI Taxonomy" id="3824"/>
    <lineage>
        <taxon>Eukaryota</taxon>
        <taxon>Viridiplantae</taxon>
        <taxon>Streptophyta</taxon>
        <taxon>Embryophyta</taxon>
        <taxon>Tracheophyta</taxon>
        <taxon>Spermatophyta</taxon>
        <taxon>Magnoliopsida</taxon>
        <taxon>eudicotyledons</taxon>
        <taxon>Gunneridae</taxon>
        <taxon>Pentapetalae</taxon>
        <taxon>rosids</taxon>
        <taxon>fabids</taxon>
        <taxon>Fabales</taxon>
        <taxon>Fabaceae</taxon>
        <taxon>Papilionoideae</taxon>
        <taxon>50 kb inversion clade</taxon>
        <taxon>NPAAA clade</taxon>
        <taxon>indigoferoid/millettioid clade</taxon>
        <taxon>Phaseoleae</taxon>
        <taxon>Canavalia</taxon>
    </lineage>
</organism>